<evidence type="ECO:0000313" key="2">
    <source>
        <dbReference type="Proteomes" id="UP000183805"/>
    </source>
</evidence>
<sequence>MSFNVLVDLIIMTKKPVQLQTDTSKSDEQREAFYRACIAEFQQLGYQDQYLAEITDEHIPLAGIDSFRQKAKPVKG</sequence>
<organism evidence="1 2">
    <name type="scientific">Pseudoalteromonas lipolytica</name>
    <dbReference type="NCBI Taxonomy" id="570156"/>
    <lineage>
        <taxon>Bacteria</taxon>
        <taxon>Pseudomonadati</taxon>
        <taxon>Pseudomonadota</taxon>
        <taxon>Gammaproteobacteria</taxon>
        <taxon>Alteromonadales</taxon>
        <taxon>Pseudoalteromonadaceae</taxon>
        <taxon>Pseudoalteromonas</taxon>
    </lineage>
</organism>
<keyword evidence="2" id="KW-1185">Reference proteome</keyword>
<name>A0ABY1GT71_9GAMM</name>
<dbReference type="Proteomes" id="UP000183805">
    <property type="component" value="Unassembled WGS sequence"/>
</dbReference>
<gene>
    <name evidence="1" type="ORF">SAMN04487854_11347</name>
</gene>
<proteinExistence type="predicted"/>
<accession>A0ABY1GT71</accession>
<reference evidence="1 2" key="1">
    <citation type="submission" date="2016-10" db="EMBL/GenBank/DDBJ databases">
        <authorList>
            <person name="Varghese N."/>
            <person name="Submissions S."/>
        </authorList>
    </citation>
    <scope>NUCLEOTIDE SEQUENCE [LARGE SCALE GENOMIC DNA]</scope>
    <source>
        <strain evidence="1 2">CGMCC 1.8499</strain>
    </source>
</reference>
<comment type="caution">
    <text evidence="1">The sequence shown here is derived from an EMBL/GenBank/DDBJ whole genome shotgun (WGS) entry which is preliminary data.</text>
</comment>
<dbReference type="EMBL" id="FPAZ01000013">
    <property type="protein sequence ID" value="SFT87599.1"/>
    <property type="molecule type" value="Genomic_DNA"/>
</dbReference>
<protein>
    <submittedName>
        <fullName evidence="1">Uncharacterized protein</fullName>
    </submittedName>
</protein>
<evidence type="ECO:0000313" key="1">
    <source>
        <dbReference type="EMBL" id="SFT87599.1"/>
    </source>
</evidence>